<dbReference type="InterPro" id="IPR020846">
    <property type="entry name" value="MFS_dom"/>
</dbReference>
<dbReference type="Pfam" id="PF07690">
    <property type="entry name" value="MFS_1"/>
    <property type="match status" value="1"/>
</dbReference>
<dbReference type="PROSITE" id="PS50850">
    <property type="entry name" value="MFS"/>
    <property type="match status" value="1"/>
</dbReference>
<feature type="transmembrane region" description="Helical" evidence="6">
    <location>
        <begin position="301"/>
        <end position="320"/>
    </location>
</feature>
<dbReference type="InterPro" id="IPR036259">
    <property type="entry name" value="MFS_trans_sf"/>
</dbReference>
<dbReference type="Proteomes" id="UP000758611">
    <property type="component" value="Unassembled WGS sequence"/>
</dbReference>
<evidence type="ECO:0000259" key="7">
    <source>
        <dbReference type="PROSITE" id="PS50850"/>
    </source>
</evidence>
<protein>
    <submittedName>
        <fullName evidence="8">MFS transporter</fullName>
    </submittedName>
</protein>
<feature type="transmembrane region" description="Helical" evidence="6">
    <location>
        <begin position="277"/>
        <end position="295"/>
    </location>
</feature>
<feature type="transmembrane region" description="Helical" evidence="6">
    <location>
        <begin position="365"/>
        <end position="385"/>
    </location>
</feature>
<evidence type="ECO:0000256" key="2">
    <source>
        <dbReference type="ARBA" id="ARBA00022448"/>
    </source>
</evidence>
<feature type="domain" description="Major facilitator superfamily (MFS) profile" evidence="7">
    <location>
        <begin position="1"/>
        <end position="391"/>
    </location>
</feature>
<name>A0A930E160_9FIRM</name>
<sequence length="400" mass="46423">MLVLEYKFLKINNTNKFKVYLITFISNFILFYSPIIFLFYKNFGIDIFKIGIIFSVTSISNIIFEIPFGLFADKKSPKLSVCIGSVMITLSLVGLFFSTSFFQFLICAIFMAVGDAGMSGANSVLLMNLLEREEEVFEISSISSGISNILGGLIIGFIYNINIRLPFLISMVLSILNLFLYLSISEKHINTEKEKVQIENVNFKTAFFIFKKQVFIFLILLLSYISIPQVAIYFPEYLDFFKINSKYIGIMYMIANIISMFGTKFHQIYLKKYNPMVKLKYCFLFLMISTFVMWISKNFFVSMFFYAIYRFITGYFYLLFSMYINSKTDLHYKSTILSIKNVIVQIAFILSDPLVTFIIKEFGISRSYCFAFISITVIFLIVLFYKTGDPKETLFEKKPA</sequence>
<evidence type="ECO:0000256" key="5">
    <source>
        <dbReference type="ARBA" id="ARBA00023136"/>
    </source>
</evidence>
<evidence type="ECO:0000313" key="8">
    <source>
        <dbReference type="EMBL" id="MBF1307706.1"/>
    </source>
</evidence>
<comment type="subcellular location">
    <subcellularLocation>
        <location evidence="1">Cell membrane</location>
        <topology evidence="1">Multi-pass membrane protein</topology>
    </subcellularLocation>
</comment>
<evidence type="ECO:0000256" key="3">
    <source>
        <dbReference type="ARBA" id="ARBA00022692"/>
    </source>
</evidence>
<feature type="transmembrane region" description="Helical" evidence="6">
    <location>
        <begin position="52"/>
        <end position="72"/>
    </location>
</feature>
<dbReference type="InterPro" id="IPR011701">
    <property type="entry name" value="MFS"/>
</dbReference>
<evidence type="ECO:0000256" key="4">
    <source>
        <dbReference type="ARBA" id="ARBA00022989"/>
    </source>
</evidence>
<dbReference type="GO" id="GO:0005886">
    <property type="term" value="C:plasma membrane"/>
    <property type="evidence" value="ECO:0007669"/>
    <property type="project" value="UniProtKB-SubCell"/>
</dbReference>
<dbReference type="Gene3D" id="1.20.1250.20">
    <property type="entry name" value="MFS general substrate transporter like domains"/>
    <property type="match status" value="2"/>
</dbReference>
<feature type="transmembrane region" description="Helical" evidence="6">
    <location>
        <begin position="341"/>
        <end position="359"/>
    </location>
</feature>
<keyword evidence="3 6" id="KW-0812">Transmembrane</keyword>
<dbReference type="RefSeq" id="WP_278478591.1">
    <property type="nucleotide sequence ID" value="NZ_JABZRE010000050.1"/>
</dbReference>
<organism evidence="8 9">
    <name type="scientific">Parvimonas micra</name>
    <dbReference type="NCBI Taxonomy" id="33033"/>
    <lineage>
        <taxon>Bacteria</taxon>
        <taxon>Bacillati</taxon>
        <taxon>Bacillota</taxon>
        <taxon>Tissierellia</taxon>
        <taxon>Tissierellales</taxon>
        <taxon>Peptoniphilaceae</taxon>
        <taxon>Parvimonas</taxon>
    </lineage>
</organism>
<feature type="transmembrane region" description="Helical" evidence="6">
    <location>
        <begin position="103"/>
        <end position="127"/>
    </location>
</feature>
<dbReference type="InterPro" id="IPR053160">
    <property type="entry name" value="MFS_DHA3_Transporter"/>
</dbReference>
<evidence type="ECO:0000256" key="6">
    <source>
        <dbReference type="SAM" id="Phobius"/>
    </source>
</evidence>
<feature type="transmembrane region" description="Helical" evidence="6">
    <location>
        <begin position="20"/>
        <end position="40"/>
    </location>
</feature>
<evidence type="ECO:0000256" key="1">
    <source>
        <dbReference type="ARBA" id="ARBA00004651"/>
    </source>
</evidence>
<reference evidence="8" key="1">
    <citation type="submission" date="2020-04" db="EMBL/GenBank/DDBJ databases">
        <title>Deep metagenomics examines the oral microbiome during advanced dental caries in children, revealing novel taxa and co-occurrences with host molecules.</title>
        <authorList>
            <person name="Baker J.L."/>
            <person name="Morton J.T."/>
            <person name="Dinis M."/>
            <person name="Alvarez R."/>
            <person name="Tran N.C."/>
            <person name="Knight R."/>
            <person name="Edlund A."/>
        </authorList>
    </citation>
    <scope>NUCLEOTIDE SEQUENCE</scope>
    <source>
        <strain evidence="8">JCVI_23_bin.11</strain>
    </source>
</reference>
<dbReference type="PANTHER" id="PTHR23530:SF1">
    <property type="entry name" value="PERMEASE, MAJOR FACILITATOR SUPERFAMILY-RELATED"/>
    <property type="match status" value="1"/>
</dbReference>
<feature type="transmembrane region" description="Helical" evidence="6">
    <location>
        <begin position="139"/>
        <end position="159"/>
    </location>
</feature>
<feature type="transmembrane region" description="Helical" evidence="6">
    <location>
        <begin position="165"/>
        <end position="184"/>
    </location>
</feature>
<comment type="caution">
    <text evidence="8">The sequence shown here is derived from an EMBL/GenBank/DDBJ whole genome shotgun (WGS) entry which is preliminary data.</text>
</comment>
<gene>
    <name evidence="8" type="ORF">HXM94_08025</name>
</gene>
<dbReference type="SUPFAM" id="SSF103473">
    <property type="entry name" value="MFS general substrate transporter"/>
    <property type="match status" value="1"/>
</dbReference>
<dbReference type="PANTHER" id="PTHR23530">
    <property type="entry name" value="TRANSPORT PROTEIN-RELATED"/>
    <property type="match status" value="1"/>
</dbReference>
<keyword evidence="4 6" id="KW-1133">Transmembrane helix</keyword>
<dbReference type="AlphaFoldDB" id="A0A930E160"/>
<dbReference type="EMBL" id="JABZRE010000050">
    <property type="protein sequence ID" value="MBF1307706.1"/>
    <property type="molecule type" value="Genomic_DNA"/>
</dbReference>
<dbReference type="GO" id="GO:0022857">
    <property type="term" value="F:transmembrane transporter activity"/>
    <property type="evidence" value="ECO:0007669"/>
    <property type="project" value="InterPro"/>
</dbReference>
<feature type="transmembrane region" description="Helical" evidence="6">
    <location>
        <begin position="247"/>
        <end position="265"/>
    </location>
</feature>
<feature type="transmembrane region" description="Helical" evidence="6">
    <location>
        <begin position="79"/>
        <end position="97"/>
    </location>
</feature>
<accession>A0A930E160</accession>
<feature type="transmembrane region" description="Helical" evidence="6">
    <location>
        <begin position="214"/>
        <end position="235"/>
    </location>
</feature>
<evidence type="ECO:0000313" key="9">
    <source>
        <dbReference type="Proteomes" id="UP000758611"/>
    </source>
</evidence>
<proteinExistence type="predicted"/>
<keyword evidence="2" id="KW-0813">Transport</keyword>
<keyword evidence="5 6" id="KW-0472">Membrane</keyword>